<feature type="region of interest" description="Disordered" evidence="1">
    <location>
        <begin position="172"/>
        <end position="191"/>
    </location>
</feature>
<feature type="compositionally biased region" description="Polar residues" evidence="1">
    <location>
        <begin position="174"/>
        <end position="184"/>
    </location>
</feature>
<feature type="transmembrane region" description="Helical" evidence="2">
    <location>
        <begin position="63"/>
        <end position="83"/>
    </location>
</feature>
<name>A0ABP9KKS9_9NOCA</name>
<evidence type="ECO:0000313" key="4">
    <source>
        <dbReference type="Proteomes" id="UP001500603"/>
    </source>
</evidence>
<evidence type="ECO:0008006" key="5">
    <source>
        <dbReference type="Google" id="ProtNLM"/>
    </source>
</evidence>
<keyword evidence="2" id="KW-1133">Transmembrane helix</keyword>
<reference evidence="4" key="1">
    <citation type="journal article" date="2019" name="Int. J. Syst. Evol. Microbiol.">
        <title>The Global Catalogue of Microorganisms (GCM) 10K type strain sequencing project: providing services to taxonomists for standard genome sequencing and annotation.</title>
        <authorList>
            <consortium name="The Broad Institute Genomics Platform"/>
            <consortium name="The Broad Institute Genome Sequencing Center for Infectious Disease"/>
            <person name="Wu L."/>
            <person name="Ma J."/>
        </authorList>
    </citation>
    <scope>NUCLEOTIDE SEQUENCE [LARGE SCALE GENOMIC DNA]</scope>
    <source>
        <strain evidence="4">JCM 18298</strain>
    </source>
</reference>
<keyword evidence="2" id="KW-0812">Transmembrane</keyword>
<dbReference type="RefSeq" id="WP_345497023.1">
    <property type="nucleotide sequence ID" value="NZ_BAABJM010000003.1"/>
</dbReference>
<feature type="transmembrane region" description="Helical" evidence="2">
    <location>
        <begin position="21"/>
        <end position="43"/>
    </location>
</feature>
<evidence type="ECO:0000256" key="2">
    <source>
        <dbReference type="SAM" id="Phobius"/>
    </source>
</evidence>
<gene>
    <name evidence="3" type="ORF">GCM10023318_39640</name>
</gene>
<dbReference type="Proteomes" id="UP001500603">
    <property type="component" value="Unassembled WGS sequence"/>
</dbReference>
<comment type="caution">
    <text evidence="3">The sequence shown here is derived from an EMBL/GenBank/DDBJ whole genome shotgun (WGS) entry which is preliminary data.</text>
</comment>
<evidence type="ECO:0000256" key="1">
    <source>
        <dbReference type="SAM" id="MobiDB-lite"/>
    </source>
</evidence>
<evidence type="ECO:0000313" key="3">
    <source>
        <dbReference type="EMBL" id="GAA5059294.1"/>
    </source>
</evidence>
<sequence>MTTRDGQPALEKSTWARWRPRLIGVLALIVVLVVAYFILAAFLPRWWAQRIASLVGGSFAKGIGWGLFFGGLLTLASLLLLLLAVTMWRRKGGKFVAGASVILALLLAVPNLLTLTIVLGGSNAAHAGERILDVDGPAFRGAGITGAIIALVLFLGAVGLTLTRWWRRRGTRGSGVQDTATDTTTGRHRNA</sequence>
<feature type="transmembrane region" description="Helical" evidence="2">
    <location>
        <begin position="95"/>
        <end position="119"/>
    </location>
</feature>
<dbReference type="EMBL" id="BAABJM010000003">
    <property type="protein sequence ID" value="GAA5059294.1"/>
    <property type="molecule type" value="Genomic_DNA"/>
</dbReference>
<feature type="transmembrane region" description="Helical" evidence="2">
    <location>
        <begin position="139"/>
        <end position="162"/>
    </location>
</feature>
<accession>A0ABP9KKS9</accession>
<keyword evidence="2" id="KW-0472">Membrane</keyword>
<proteinExistence type="predicted"/>
<keyword evidence="4" id="KW-1185">Reference proteome</keyword>
<organism evidence="3 4">
    <name type="scientific">Nocardia callitridis</name>
    <dbReference type="NCBI Taxonomy" id="648753"/>
    <lineage>
        <taxon>Bacteria</taxon>
        <taxon>Bacillati</taxon>
        <taxon>Actinomycetota</taxon>
        <taxon>Actinomycetes</taxon>
        <taxon>Mycobacteriales</taxon>
        <taxon>Nocardiaceae</taxon>
        <taxon>Nocardia</taxon>
    </lineage>
</organism>
<protein>
    <recommendedName>
        <fullName evidence="5">Permease</fullName>
    </recommendedName>
</protein>